<accession>A0A131YRV6</accession>
<feature type="compositionally biased region" description="Polar residues" evidence="1">
    <location>
        <begin position="1"/>
        <end position="11"/>
    </location>
</feature>
<evidence type="ECO:0000313" key="2">
    <source>
        <dbReference type="EMBL" id="JAP81262.1"/>
    </source>
</evidence>
<dbReference type="GO" id="GO:0005615">
    <property type="term" value="C:extracellular space"/>
    <property type="evidence" value="ECO:0007669"/>
    <property type="project" value="TreeGrafter"/>
</dbReference>
<proteinExistence type="predicted"/>
<reference evidence="2" key="1">
    <citation type="journal article" date="2016" name="Ticks Tick Borne Dis.">
        <title>De novo assembly and annotation of the salivary gland transcriptome of Rhipicephalus appendiculatus male and female ticks during blood feeding.</title>
        <authorList>
            <person name="de Castro M.H."/>
            <person name="de Klerk D."/>
            <person name="Pienaar R."/>
            <person name="Latif A.A."/>
            <person name="Rees D.J."/>
            <person name="Mans B.J."/>
        </authorList>
    </citation>
    <scope>NUCLEOTIDE SEQUENCE</scope>
    <source>
        <tissue evidence="2">Salivary glands</tissue>
    </source>
</reference>
<dbReference type="PANTHER" id="PTHR39075">
    <property type="entry name" value="FI19908P1"/>
    <property type="match status" value="1"/>
</dbReference>
<sequence>MPTRQPQASTSGRRRRHRRRTRRQQPAAHQGTLPESDNESQGPGDEDGAEGSVSGDDLPPWPAIIPPFFYLQPPPYTSYTEALFPYGEGGSLIDGQGNIFDPVYSTWLDNAMMNPWDEYQQHGNTNMLQELGYAPFLPPSRLLGMNDRVDENCTGEPHTAAGETMITVSTEGWGDAQLDPAAAGLRSGLQDLYYGPVVTTHGTVSVMLKHGIRVDISVDRALRVVNFDKECTAAISCDGDRSCVCHPCGRVLQQGVAVDIATGSRMAKISSRGVIFTALNHGLVYLVDASGTKSTTERFRDLCYDVPLSIFHLSLNEDNEGFSECFRIVSQAKRWNNRNGDEVWLVGGVRIQQAPCGDVQVSRDSGRHVIWTSPTEGTMTVITPHIKAVITCDPRRFFFVRMNQKRLSANADGFAVRNGSQRAGFDSRGRLVLL</sequence>
<dbReference type="EMBL" id="GEDV01007295">
    <property type="protein sequence ID" value="JAP81262.1"/>
    <property type="molecule type" value="Transcribed_RNA"/>
</dbReference>
<organism evidence="2">
    <name type="scientific">Rhipicephalus appendiculatus</name>
    <name type="common">Brown ear tick</name>
    <dbReference type="NCBI Taxonomy" id="34631"/>
    <lineage>
        <taxon>Eukaryota</taxon>
        <taxon>Metazoa</taxon>
        <taxon>Ecdysozoa</taxon>
        <taxon>Arthropoda</taxon>
        <taxon>Chelicerata</taxon>
        <taxon>Arachnida</taxon>
        <taxon>Acari</taxon>
        <taxon>Parasitiformes</taxon>
        <taxon>Ixodida</taxon>
        <taxon>Ixodoidea</taxon>
        <taxon>Ixodidae</taxon>
        <taxon>Rhipicephalinae</taxon>
        <taxon>Rhipicephalus</taxon>
        <taxon>Rhipicephalus</taxon>
    </lineage>
</organism>
<name>A0A131YRV6_RHIAP</name>
<protein>
    <submittedName>
        <fullName evidence="2">Uncharacterized protein</fullName>
    </submittedName>
</protein>
<dbReference type="AlphaFoldDB" id="A0A131YRV6"/>
<dbReference type="PANTHER" id="PTHR39075:SF1">
    <property type="entry name" value="FI19908P1"/>
    <property type="match status" value="1"/>
</dbReference>
<feature type="compositionally biased region" description="Basic residues" evidence="1">
    <location>
        <begin position="12"/>
        <end position="23"/>
    </location>
</feature>
<feature type="region of interest" description="Disordered" evidence="1">
    <location>
        <begin position="1"/>
        <end position="58"/>
    </location>
</feature>
<evidence type="ECO:0000256" key="1">
    <source>
        <dbReference type="SAM" id="MobiDB-lite"/>
    </source>
</evidence>